<dbReference type="AlphaFoldDB" id="A0A7S3J320"/>
<evidence type="ECO:0000256" key="1">
    <source>
        <dbReference type="SAM" id="MobiDB-lite"/>
    </source>
</evidence>
<feature type="compositionally biased region" description="Basic and acidic residues" evidence="1">
    <location>
        <begin position="37"/>
        <end position="67"/>
    </location>
</feature>
<protein>
    <submittedName>
        <fullName evidence="2">Uncharacterized protein</fullName>
    </submittedName>
</protein>
<name>A0A7S3J320_9SPIT</name>
<feature type="region of interest" description="Disordered" evidence="1">
    <location>
        <begin position="274"/>
        <end position="296"/>
    </location>
</feature>
<reference evidence="2" key="1">
    <citation type="submission" date="2021-01" db="EMBL/GenBank/DDBJ databases">
        <authorList>
            <person name="Corre E."/>
            <person name="Pelletier E."/>
            <person name="Niang G."/>
            <person name="Scheremetjew M."/>
            <person name="Finn R."/>
            <person name="Kale V."/>
            <person name="Holt S."/>
            <person name="Cochrane G."/>
            <person name="Meng A."/>
            <person name="Brown T."/>
            <person name="Cohen L."/>
        </authorList>
    </citation>
    <scope>NUCLEOTIDE SEQUENCE</scope>
    <source>
        <strain evidence="2">FSP1.4</strain>
    </source>
</reference>
<dbReference type="EMBL" id="HBII01004431">
    <property type="protein sequence ID" value="CAE0343122.1"/>
    <property type="molecule type" value="Transcribed_RNA"/>
</dbReference>
<organism evidence="2">
    <name type="scientific">Euplotes harpa</name>
    <dbReference type="NCBI Taxonomy" id="151035"/>
    <lineage>
        <taxon>Eukaryota</taxon>
        <taxon>Sar</taxon>
        <taxon>Alveolata</taxon>
        <taxon>Ciliophora</taxon>
        <taxon>Intramacronucleata</taxon>
        <taxon>Spirotrichea</taxon>
        <taxon>Hypotrichia</taxon>
        <taxon>Euplotida</taxon>
        <taxon>Euplotidae</taxon>
        <taxon>Euplotes</taxon>
    </lineage>
</organism>
<proteinExistence type="predicted"/>
<sequence length="296" mass="35102">MRNNKLELELQAVGQELKSDMFDIIKDEDIVVPPMRRVADQKNQPEYHIRRAQELREQREREERERRLKEYNDRERVDQVKANSVIPAAVQESPKVRSKAQRIREEGCVVSTDSESDNDPTIQAKRAGYRKEVFKWTEYYENKLEELLITHTFDFIKAAYEFSSIVNNFEDENVRFYYEITPKILQMKWTDVEIKKYRIHEFTKDQDEDFNDQKDEVMPDLETFDVDEPVRVVGQQSNDPPFGYVPIDKRKFEDSLEAKTRNMGSISQMVNKFHEFSSSSDDEMDETGATNLEELD</sequence>
<feature type="region of interest" description="Disordered" evidence="1">
    <location>
        <begin position="36"/>
        <end position="67"/>
    </location>
</feature>
<accession>A0A7S3J320</accession>
<evidence type="ECO:0000313" key="2">
    <source>
        <dbReference type="EMBL" id="CAE0343122.1"/>
    </source>
</evidence>
<gene>
    <name evidence="2" type="ORF">EHAR0213_LOCUS2029</name>
</gene>